<dbReference type="SUPFAM" id="SSF53146">
    <property type="entry name" value="Nitrogenase accessory factor-like"/>
    <property type="match status" value="1"/>
</dbReference>
<proteinExistence type="predicted"/>
<dbReference type="EMBL" id="DTGD01000063">
    <property type="protein sequence ID" value="HGB35568.1"/>
    <property type="molecule type" value="Genomic_DNA"/>
</dbReference>
<dbReference type="InterPro" id="IPR051840">
    <property type="entry name" value="NifX/NifY_domain"/>
</dbReference>
<dbReference type="Pfam" id="PF02579">
    <property type="entry name" value="Nitro_FeMo-Co"/>
    <property type="match status" value="1"/>
</dbReference>
<dbReference type="Gene3D" id="3.30.420.130">
    <property type="entry name" value="Dinitrogenase iron-molybdenum cofactor biosynthesis domain"/>
    <property type="match status" value="1"/>
</dbReference>
<dbReference type="CDD" id="cd00562">
    <property type="entry name" value="NifX_NifB"/>
    <property type="match status" value="1"/>
</dbReference>
<evidence type="ECO:0000313" key="2">
    <source>
        <dbReference type="EMBL" id="HGB35568.1"/>
    </source>
</evidence>
<gene>
    <name evidence="2" type="ORF">ENV38_01510</name>
</gene>
<dbReference type="PANTHER" id="PTHR33937:SF2">
    <property type="entry name" value="DINITROGENASE IRON-MOLYBDENUM COFACTOR BIOSYNTHESIS DOMAIN-CONTAINING PROTEIN"/>
    <property type="match status" value="1"/>
</dbReference>
<dbReference type="PANTHER" id="PTHR33937">
    <property type="entry name" value="IRON-MOLYBDENUM PROTEIN-RELATED-RELATED"/>
    <property type="match status" value="1"/>
</dbReference>
<protein>
    <submittedName>
        <fullName evidence="2">Iron-molybdenum cofactor biosynthesis protein</fullName>
    </submittedName>
</protein>
<dbReference type="AlphaFoldDB" id="A0A7V3KN04"/>
<accession>A0A7V3KN04</accession>
<dbReference type="InterPro" id="IPR003731">
    <property type="entry name" value="Di-Nase_FeMo-co_biosynth"/>
</dbReference>
<name>A0A7V3KN04_UNCW3</name>
<dbReference type="InterPro" id="IPR036105">
    <property type="entry name" value="DiNase_FeMo-co_biosyn_sf"/>
</dbReference>
<reference evidence="2" key="1">
    <citation type="journal article" date="2020" name="mSystems">
        <title>Genome- and Community-Level Interaction Insights into Carbon Utilization and Element Cycling Functions of Hydrothermarchaeota in Hydrothermal Sediment.</title>
        <authorList>
            <person name="Zhou Z."/>
            <person name="Liu Y."/>
            <person name="Xu W."/>
            <person name="Pan J."/>
            <person name="Luo Z.H."/>
            <person name="Li M."/>
        </authorList>
    </citation>
    <scope>NUCLEOTIDE SEQUENCE [LARGE SCALE GENOMIC DNA]</scope>
    <source>
        <strain evidence="2">SpSt-754</strain>
    </source>
</reference>
<comment type="caution">
    <text evidence="2">The sequence shown here is derived from an EMBL/GenBank/DDBJ whole genome shotgun (WGS) entry which is preliminary data.</text>
</comment>
<feature type="domain" description="Dinitrogenase iron-molybdenum cofactor biosynthesis" evidence="1">
    <location>
        <begin position="11"/>
        <end position="115"/>
    </location>
</feature>
<organism evidence="2">
    <name type="scientific">candidate division WOR-3 bacterium</name>
    <dbReference type="NCBI Taxonomy" id="2052148"/>
    <lineage>
        <taxon>Bacteria</taxon>
        <taxon>Bacteria division WOR-3</taxon>
    </lineage>
</organism>
<sequence>MIKKIATASEDGKVLSSHFGRAKGFVIIEVENSEIKSISFVPNSEPCGNHECDEYHGEHHSRGSKHERILKNLEGVDIVIAGGMGGAIYEELKRAGKQVFITDQRDIMEAIKLLLEGKLDNLEELLH</sequence>
<evidence type="ECO:0000259" key="1">
    <source>
        <dbReference type="Pfam" id="PF02579"/>
    </source>
</evidence>